<proteinExistence type="predicted"/>
<reference evidence="2 3" key="2">
    <citation type="submission" date="2007-06" db="EMBL/GenBank/DDBJ databases">
        <title>Draft genome sequence of Ruminococcus gnavus (ATCC 29149).</title>
        <authorList>
            <person name="Sudarsanam P."/>
            <person name="Ley R."/>
            <person name="Guruge J."/>
            <person name="Turnbaugh P.J."/>
            <person name="Mahowald M."/>
            <person name="Liep D."/>
            <person name="Gordon J."/>
        </authorList>
    </citation>
    <scope>NUCLEOTIDE SEQUENCE [LARGE SCALE GENOMIC DNA]</scope>
    <source>
        <strain evidence="2 3">ATCC 29149</strain>
    </source>
</reference>
<keyword evidence="1" id="KW-0472">Membrane</keyword>
<dbReference type="AlphaFoldDB" id="A7B5B1"/>
<dbReference type="EMBL" id="AAYG02000021">
    <property type="protein sequence ID" value="EDN76853.1"/>
    <property type="molecule type" value="Genomic_DNA"/>
</dbReference>
<gene>
    <name evidence="2" type="ORF">RUMGNA_02749</name>
</gene>
<feature type="transmembrane region" description="Helical" evidence="1">
    <location>
        <begin position="14"/>
        <end position="35"/>
    </location>
</feature>
<reference evidence="2 3" key="1">
    <citation type="submission" date="2007-04" db="EMBL/GenBank/DDBJ databases">
        <authorList>
            <person name="Fulton L."/>
            <person name="Clifton S."/>
            <person name="Fulton B."/>
            <person name="Xu J."/>
            <person name="Minx P."/>
            <person name="Pepin K.H."/>
            <person name="Johnson M."/>
            <person name="Thiruvilangam P."/>
            <person name="Bhonagiri V."/>
            <person name="Nash W.E."/>
            <person name="Mardis E.R."/>
            <person name="Wilson R.K."/>
        </authorList>
    </citation>
    <scope>NUCLEOTIDE SEQUENCE [LARGE SCALE GENOMIC DNA]</scope>
    <source>
        <strain evidence="2 3">ATCC 29149</strain>
    </source>
</reference>
<keyword evidence="1" id="KW-0812">Transmembrane</keyword>
<keyword evidence="1" id="KW-1133">Transmembrane helix</keyword>
<comment type="caution">
    <text evidence="2">The sequence shown here is derived from an EMBL/GenBank/DDBJ whole genome shotgun (WGS) entry which is preliminary data.</text>
</comment>
<name>A7B5B1_MEDG7</name>
<sequence length="36" mass="4003">MKTVDFNDKRVKRVIAIGALVLVVAMIATMILPYLV</sequence>
<organism evidence="2 3">
    <name type="scientific">Mediterraneibacter gnavus (strain ATCC 29149 / DSM 114966 / JCM 6515 / VPI C7-9)</name>
    <name type="common">Ruminococcus gnavus</name>
    <dbReference type="NCBI Taxonomy" id="411470"/>
    <lineage>
        <taxon>Bacteria</taxon>
        <taxon>Bacillati</taxon>
        <taxon>Bacillota</taxon>
        <taxon>Clostridia</taxon>
        <taxon>Lachnospirales</taxon>
        <taxon>Lachnospiraceae</taxon>
        <taxon>Mediterraneibacter</taxon>
    </lineage>
</organism>
<protein>
    <submittedName>
        <fullName evidence="2">Uncharacterized protein</fullName>
    </submittedName>
</protein>
<evidence type="ECO:0000313" key="2">
    <source>
        <dbReference type="EMBL" id="EDN76853.1"/>
    </source>
</evidence>
<evidence type="ECO:0000256" key="1">
    <source>
        <dbReference type="SAM" id="Phobius"/>
    </source>
</evidence>
<dbReference type="PaxDb" id="411470-RUMGNA_02749"/>
<dbReference type="Proteomes" id="UP000004410">
    <property type="component" value="Unassembled WGS sequence"/>
</dbReference>
<accession>A7B5B1</accession>
<evidence type="ECO:0000313" key="3">
    <source>
        <dbReference type="Proteomes" id="UP000004410"/>
    </source>
</evidence>